<dbReference type="CDD" id="cd06530">
    <property type="entry name" value="S26_SPase_I"/>
    <property type="match status" value="1"/>
</dbReference>
<dbReference type="InterPro" id="IPR019533">
    <property type="entry name" value="Peptidase_S26"/>
</dbReference>
<dbReference type="InterPro" id="IPR001733">
    <property type="entry name" value="Peptidase_S26B"/>
</dbReference>
<sequence length="154" mass="18212">MYPLMKRGDLVVVENANWEFNPKDVKVGDIVVYNAHWPNYQNNNQNKIRYILRVDNKTLVIYEGDKTEPVIHRVIDKLELNGKEYIITKGDNNPIYDPELISINQIKQRAITINGNPIVIPYIGYISIYLRKYLWIILSLIIIYFIYDEILKKK</sequence>
<keyword evidence="3 5" id="KW-1133">Transmembrane helix</keyword>
<comment type="caution">
    <text evidence="6">The sequence shown here is derived from an EMBL/GenBank/DDBJ whole genome shotgun (WGS) entry which is preliminary data.</text>
</comment>
<keyword evidence="2 5" id="KW-0812">Transmembrane</keyword>
<comment type="subcellular location">
    <subcellularLocation>
        <location evidence="1">Membrane</location>
    </subcellularLocation>
</comment>
<feature type="transmembrane region" description="Helical" evidence="5">
    <location>
        <begin position="122"/>
        <end position="147"/>
    </location>
</feature>
<evidence type="ECO:0000313" key="7">
    <source>
        <dbReference type="Proteomes" id="UP000605144"/>
    </source>
</evidence>
<dbReference type="GO" id="GO:0016020">
    <property type="term" value="C:membrane"/>
    <property type="evidence" value="ECO:0007669"/>
    <property type="project" value="UniProtKB-SubCell"/>
</dbReference>
<dbReference type="PANTHER" id="PTHR10806">
    <property type="entry name" value="SIGNAL PEPTIDASE COMPLEX CATALYTIC SUBUNIT SEC11"/>
    <property type="match status" value="1"/>
</dbReference>
<protein>
    <submittedName>
        <fullName evidence="6">S26 family signal peptidase</fullName>
    </submittedName>
</protein>
<evidence type="ECO:0000256" key="3">
    <source>
        <dbReference type="ARBA" id="ARBA00022989"/>
    </source>
</evidence>
<proteinExistence type="predicted"/>
<name>A0A833DQP7_9EURY</name>
<dbReference type="Proteomes" id="UP000605144">
    <property type="component" value="Unassembled WGS sequence"/>
</dbReference>
<dbReference type="GO" id="GO:0006465">
    <property type="term" value="P:signal peptide processing"/>
    <property type="evidence" value="ECO:0007669"/>
    <property type="project" value="InterPro"/>
</dbReference>
<dbReference type="SUPFAM" id="SSF51306">
    <property type="entry name" value="LexA/Signal peptidase"/>
    <property type="match status" value="1"/>
</dbReference>
<dbReference type="EMBL" id="DQSV01000037">
    <property type="protein sequence ID" value="HIP17032.1"/>
    <property type="molecule type" value="Genomic_DNA"/>
</dbReference>
<evidence type="ECO:0000256" key="2">
    <source>
        <dbReference type="ARBA" id="ARBA00022692"/>
    </source>
</evidence>
<reference evidence="6" key="1">
    <citation type="journal article" date="2020" name="ISME J.">
        <title>Gammaproteobacteria mediating utilization of methyl-, sulfur- and petroleum organic compounds in deep ocean hydrothermal plumes.</title>
        <authorList>
            <person name="Zhou Z."/>
            <person name="Liu Y."/>
            <person name="Pan J."/>
            <person name="Cron B.R."/>
            <person name="Toner B.M."/>
            <person name="Anantharaman K."/>
            <person name="Breier J.A."/>
            <person name="Dick G.J."/>
            <person name="Li M."/>
        </authorList>
    </citation>
    <scope>NUCLEOTIDE SEQUENCE</scope>
    <source>
        <strain evidence="6">SZUA-1385</strain>
    </source>
</reference>
<evidence type="ECO:0000313" key="6">
    <source>
        <dbReference type="EMBL" id="HIP17032.1"/>
    </source>
</evidence>
<keyword evidence="4 5" id="KW-0472">Membrane</keyword>
<accession>A0A833DQP7</accession>
<gene>
    <name evidence="6" type="ORF">EYG76_01850</name>
</gene>
<dbReference type="PANTHER" id="PTHR10806:SF6">
    <property type="entry name" value="SIGNAL PEPTIDASE COMPLEX CATALYTIC SUBUNIT SEC11"/>
    <property type="match status" value="1"/>
</dbReference>
<dbReference type="GO" id="GO:0004252">
    <property type="term" value="F:serine-type endopeptidase activity"/>
    <property type="evidence" value="ECO:0007669"/>
    <property type="project" value="InterPro"/>
</dbReference>
<evidence type="ECO:0000256" key="5">
    <source>
        <dbReference type="SAM" id="Phobius"/>
    </source>
</evidence>
<evidence type="ECO:0000256" key="4">
    <source>
        <dbReference type="ARBA" id="ARBA00023136"/>
    </source>
</evidence>
<dbReference type="InterPro" id="IPR036286">
    <property type="entry name" value="LexA/Signal_pep-like_sf"/>
</dbReference>
<dbReference type="AlphaFoldDB" id="A0A833DQP7"/>
<organism evidence="6 7">
    <name type="scientific">Methanothermococcus okinawensis</name>
    <dbReference type="NCBI Taxonomy" id="155863"/>
    <lineage>
        <taxon>Archaea</taxon>
        <taxon>Methanobacteriati</taxon>
        <taxon>Methanobacteriota</taxon>
        <taxon>Methanomada group</taxon>
        <taxon>Methanococci</taxon>
        <taxon>Methanococcales</taxon>
        <taxon>Methanococcaceae</taxon>
        <taxon>Methanothermococcus</taxon>
    </lineage>
</organism>
<evidence type="ECO:0000256" key="1">
    <source>
        <dbReference type="ARBA" id="ARBA00004370"/>
    </source>
</evidence>